<evidence type="ECO:0000259" key="4">
    <source>
        <dbReference type="PROSITE" id="PS50041"/>
    </source>
</evidence>
<dbReference type="InterPro" id="IPR016186">
    <property type="entry name" value="C-type_lectin-like/link_sf"/>
</dbReference>
<keyword evidence="3" id="KW-0812">Transmembrane</keyword>
<dbReference type="GO" id="GO:0030246">
    <property type="term" value="F:carbohydrate binding"/>
    <property type="evidence" value="ECO:0007669"/>
    <property type="project" value="UniProtKB-KW"/>
</dbReference>
<feature type="region of interest" description="Disordered" evidence="2">
    <location>
        <begin position="131"/>
        <end position="152"/>
    </location>
</feature>
<proteinExistence type="predicted"/>
<dbReference type="SUPFAM" id="SSF56436">
    <property type="entry name" value="C-type lectin-like"/>
    <property type="match status" value="1"/>
</dbReference>
<keyword evidence="3" id="KW-1133">Transmembrane helix</keyword>
<dbReference type="CDD" id="cd03590">
    <property type="entry name" value="CLECT_DC-SIGN_like"/>
    <property type="match status" value="1"/>
</dbReference>
<dbReference type="InterPro" id="IPR016187">
    <property type="entry name" value="CTDL_fold"/>
</dbReference>
<keyword evidence="1" id="KW-0430">Lectin</keyword>
<dbReference type="Pfam" id="PF00059">
    <property type="entry name" value="Lectin_C"/>
    <property type="match status" value="1"/>
</dbReference>
<dbReference type="InterPro" id="IPR033989">
    <property type="entry name" value="CD209-like_CTLD"/>
</dbReference>
<dbReference type="SMART" id="SM00034">
    <property type="entry name" value="CLECT"/>
    <property type="match status" value="1"/>
</dbReference>
<keyword evidence="6" id="KW-1185">Reference proteome</keyword>
<dbReference type="InterPro" id="IPR001304">
    <property type="entry name" value="C-type_lectin-like"/>
</dbReference>
<accession>A0AAV6FSZ3</accession>
<dbReference type="EMBL" id="JADWDJ010000020">
    <property type="protein sequence ID" value="KAG5264886.1"/>
    <property type="molecule type" value="Genomic_DNA"/>
</dbReference>
<keyword evidence="3" id="KW-0472">Membrane</keyword>
<dbReference type="InterPro" id="IPR050111">
    <property type="entry name" value="C-type_lectin/snaclec_domain"/>
</dbReference>
<feature type="transmembrane region" description="Helical" evidence="3">
    <location>
        <begin position="53"/>
        <end position="72"/>
    </location>
</feature>
<evidence type="ECO:0000256" key="1">
    <source>
        <dbReference type="ARBA" id="ARBA00022734"/>
    </source>
</evidence>
<dbReference type="CDD" id="cd14686">
    <property type="entry name" value="bZIP"/>
    <property type="match status" value="1"/>
</dbReference>
<evidence type="ECO:0000313" key="6">
    <source>
        <dbReference type="Proteomes" id="UP000823561"/>
    </source>
</evidence>
<gene>
    <name evidence="5" type="ORF">AALO_G00259120</name>
</gene>
<dbReference type="Proteomes" id="UP000823561">
    <property type="component" value="Chromosome 20"/>
</dbReference>
<dbReference type="AlphaFoldDB" id="A0AAV6FSZ3"/>
<feature type="domain" description="C-type lectin" evidence="4">
    <location>
        <begin position="165"/>
        <end position="289"/>
    </location>
</feature>
<dbReference type="PANTHER" id="PTHR22803">
    <property type="entry name" value="MANNOSE, PHOSPHOLIPASE, LECTIN RECEPTOR RELATED"/>
    <property type="match status" value="1"/>
</dbReference>
<organism evidence="5 6">
    <name type="scientific">Alosa alosa</name>
    <name type="common">allis shad</name>
    <dbReference type="NCBI Taxonomy" id="278164"/>
    <lineage>
        <taxon>Eukaryota</taxon>
        <taxon>Metazoa</taxon>
        <taxon>Chordata</taxon>
        <taxon>Craniata</taxon>
        <taxon>Vertebrata</taxon>
        <taxon>Euteleostomi</taxon>
        <taxon>Actinopterygii</taxon>
        <taxon>Neopterygii</taxon>
        <taxon>Teleostei</taxon>
        <taxon>Clupei</taxon>
        <taxon>Clupeiformes</taxon>
        <taxon>Clupeoidei</taxon>
        <taxon>Clupeidae</taxon>
        <taxon>Alosa</taxon>
    </lineage>
</organism>
<dbReference type="Gene3D" id="3.10.100.10">
    <property type="entry name" value="Mannose-Binding Protein A, subunit A"/>
    <property type="match status" value="1"/>
</dbReference>
<evidence type="ECO:0000313" key="5">
    <source>
        <dbReference type="EMBL" id="KAG5264886.1"/>
    </source>
</evidence>
<evidence type="ECO:0000256" key="2">
    <source>
        <dbReference type="SAM" id="MobiDB-lite"/>
    </source>
</evidence>
<protein>
    <recommendedName>
        <fullName evidence="4">C-type lectin domain-containing protein</fullName>
    </recommendedName>
</protein>
<reference evidence="5" key="1">
    <citation type="submission" date="2020-10" db="EMBL/GenBank/DDBJ databases">
        <title>Chromosome-scale genome assembly of the Allis shad, Alosa alosa.</title>
        <authorList>
            <person name="Margot Z."/>
            <person name="Christophe K."/>
            <person name="Cabau C."/>
            <person name="Louis A."/>
            <person name="Berthelot C."/>
            <person name="Parey E."/>
            <person name="Roest Crollius H."/>
            <person name="Montfort J."/>
            <person name="Robinson-Rechavi M."/>
            <person name="Bucao C."/>
            <person name="Bouchez O."/>
            <person name="Gislard M."/>
            <person name="Lluch J."/>
            <person name="Milhes M."/>
            <person name="Lampietro C."/>
            <person name="Lopez Roques C."/>
            <person name="Donnadieu C."/>
            <person name="Braasch I."/>
            <person name="Desvignes T."/>
            <person name="Postlethwait J."/>
            <person name="Bobe J."/>
            <person name="Guiguen Y."/>
        </authorList>
    </citation>
    <scope>NUCLEOTIDE SEQUENCE</scope>
    <source>
        <strain evidence="5">M-15738</strain>
        <tissue evidence="5">Blood</tissue>
    </source>
</reference>
<evidence type="ECO:0000256" key="3">
    <source>
        <dbReference type="SAM" id="Phobius"/>
    </source>
</evidence>
<sequence>MTAENGTTFCEGMYSKLIDSDGPYDELSSPNVQEQHIVHVSPARGNSRQPYKLATACLTGLCVILLLVLVVMSSRRNVSEVTADASAETQQQTLPVNVTELMEQMKNLEKENKELETERDILQERVKALEATPSTPPPARVTTLAPAASPSPPDLPKCPADWLRFENSCYYISRTTLSWMGSQRFCQQRGGHLAIIHTEEEQTFIWNKLVRGHWNAYWFGITDEKAEGTWHWVDGTVLNMNSSFWEEGEPNNHIDEDCGYIVKTQVRSRVPTKSWYDAPCEMHWRFVCELELTAVSTTASV</sequence>
<comment type="caution">
    <text evidence="5">The sequence shown here is derived from an EMBL/GenBank/DDBJ whole genome shotgun (WGS) entry which is preliminary data.</text>
</comment>
<name>A0AAV6FSZ3_9TELE</name>
<dbReference type="PROSITE" id="PS50041">
    <property type="entry name" value="C_TYPE_LECTIN_2"/>
    <property type="match status" value="1"/>
</dbReference>